<evidence type="ECO:0000313" key="2">
    <source>
        <dbReference type="EMBL" id="CAK1584175.1"/>
    </source>
</evidence>
<accession>A0AAV1KN17</accession>
<dbReference type="EMBL" id="CAVLGL010000068">
    <property type="protein sequence ID" value="CAK1584175.1"/>
    <property type="molecule type" value="Genomic_DNA"/>
</dbReference>
<keyword evidence="3" id="KW-1185">Reference proteome</keyword>
<sequence length="263" mass="30598">MPPVFQFEDYAQCMSKPDGVYCMTKFALVSDTNSELLYMIQKLKDSCLGVKLGDIKVNCLLYADDAVLIAPSEAELQALVTCMKEECEIKGLRLNANNIKVLVFERDEERTKCEIWNFSEHRIRHYNHSKLHYGVCLTKTCAEYYYDGDKKRDTRVALEGCLNNTFWKKYKLKTKVLEVVDYNNEDNKLNIGYGDCAIAILCFALLTLNLIGSIYDIFYIQKREKQGNKVLLAFSIKRNWEKLFAPDFYNPRLKRLKVFHGVR</sequence>
<feature type="transmembrane region" description="Helical" evidence="1">
    <location>
        <begin position="197"/>
        <end position="219"/>
    </location>
</feature>
<keyword evidence="1" id="KW-0472">Membrane</keyword>
<evidence type="ECO:0000313" key="3">
    <source>
        <dbReference type="Proteomes" id="UP001314205"/>
    </source>
</evidence>
<evidence type="ECO:0000256" key="1">
    <source>
        <dbReference type="SAM" id="Phobius"/>
    </source>
</evidence>
<name>A0AAV1KN17_9NEOP</name>
<organism evidence="2 3">
    <name type="scientific">Parnassius mnemosyne</name>
    <name type="common">clouded apollo</name>
    <dbReference type="NCBI Taxonomy" id="213953"/>
    <lineage>
        <taxon>Eukaryota</taxon>
        <taxon>Metazoa</taxon>
        <taxon>Ecdysozoa</taxon>
        <taxon>Arthropoda</taxon>
        <taxon>Hexapoda</taxon>
        <taxon>Insecta</taxon>
        <taxon>Pterygota</taxon>
        <taxon>Neoptera</taxon>
        <taxon>Endopterygota</taxon>
        <taxon>Lepidoptera</taxon>
        <taxon>Glossata</taxon>
        <taxon>Ditrysia</taxon>
        <taxon>Papilionoidea</taxon>
        <taxon>Papilionidae</taxon>
        <taxon>Parnassiinae</taxon>
        <taxon>Parnassini</taxon>
        <taxon>Parnassius</taxon>
        <taxon>Driopa</taxon>
    </lineage>
</organism>
<keyword evidence="1" id="KW-1133">Transmembrane helix</keyword>
<evidence type="ECO:0008006" key="4">
    <source>
        <dbReference type="Google" id="ProtNLM"/>
    </source>
</evidence>
<dbReference type="AlphaFoldDB" id="A0AAV1KN17"/>
<dbReference type="Proteomes" id="UP001314205">
    <property type="component" value="Unassembled WGS sequence"/>
</dbReference>
<gene>
    <name evidence="2" type="ORF">PARMNEM_LOCUS5480</name>
</gene>
<proteinExistence type="predicted"/>
<keyword evidence="1" id="KW-0812">Transmembrane</keyword>
<comment type="caution">
    <text evidence="2">The sequence shown here is derived from an EMBL/GenBank/DDBJ whole genome shotgun (WGS) entry which is preliminary data.</text>
</comment>
<protein>
    <recommendedName>
        <fullName evidence="4">Reverse transcriptase domain-containing protein</fullName>
    </recommendedName>
</protein>
<reference evidence="2 3" key="1">
    <citation type="submission" date="2023-11" db="EMBL/GenBank/DDBJ databases">
        <authorList>
            <person name="Hedman E."/>
            <person name="Englund M."/>
            <person name="Stromberg M."/>
            <person name="Nyberg Akerstrom W."/>
            <person name="Nylinder S."/>
            <person name="Jareborg N."/>
            <person name="Kallberg Y."/>
            <person name="Kronander E."/>
        </authorList>
    </citation>
    <scope>NUCLEOTIDE SEQUENCE [LARGE SCALE GENOMIC DNA]</scope>
</reference>